<dbReference type="EMBL" id="HACG01022730">
    <property type="protein sequence ID" value="CEK69595.1"/>
    <property type="molecule type" value="Transcribed_RNA"/>
</dbReference>
<dbReference type="InterPro" id="IPR000837">
    <property type="entry name" value="AP-1"/>
</dbReference>
<feature type="domain" description="BZIP" evidence="4">
    <location>
        <begin position="128"/>
        <end position="191"/>
    </location>
</feature>
<dbReference type="PROSITE" id="PS50217">
    <property type="entry name" value="BZIP"/>
    <property type="match status" value="1"/>
</dbReference>
<name>A0A0B6ZPG0_9EUPU</name>
<dbReference type="SUPFAM" id="SSF57959">
    <property type="entry name" value="Leucine zipper domain"/>
    <property type="match status" value="1"/>
</dbReference>
<keyword evidence="2" id="KW-0238">DNA-binding</keyword>
<keyword evidence="3" id="KW-0804">Transcription</keyword>
<dbReference type="Pfam" id="PF00170">
    <property type="entry name" value="bZIP_1"/>
    <property type="match status" value="1"/>
</dbReference>
<gene>
    <name evidence="5" type="primary">ORF70791</name>
</gene>
<evidence type="ECO:0000256" key="2">
    <source>
        <dbReference type="ARBA" id="ARBA00023125"/>
    </source>
</evidence>
<dbReference type="Gene3D" id="1.20.5.170">
    <property type="match status" value="1"/>
</dbReference>
<proteinExistence type="predicted"/>
<dbReference type="PANTHER" id="PTHR23351:SF24">
    <property type="entry name" value="ACTIVATING TRANSCRIPTION FACTOR 3-RELATED"/>
    <property type="match status" value="1"/>
</dbReference>
<sequence length="275" mass="31040">MATTVTTHSSCVRASRISTLSSLATSVDSCSMSPKTCMSLPSSPISMSGMSLPSSPISMSGLLNSRNLVQDEKLVVATLATLNSGSASNLIKQDLKWIIQSRRKAEGKTELQVEFKKPVKDQLTSEELVKRARRRELNRLAARRSREKGQKRKDMLVEEIRKLQSQNCELVNVLGDLTEQRNSIVGTLRQHMKQCSDYLPHKMLLLECLNVSWTCWVFLLSLLMKLKFKASLIFISALVTVHRLILDRKVHHSLLNRNNIPSLVVLFHLLCLESW</sequence>
<protein>
    <recommendedName>
        <fullName evidence="4">BZIP domain-containing protein</fullName>
    </recommendedName>
</protein>
<accession>A0A0B6ZPG0</accession>
<evidence type="ECO:0000259" key="4">
    <source>
        <dbReference type="PROSITE" id="PS50217"/>
    </source>
</evidence>
<organism evidence="5">
    <name type="scientific">Arion vulgaris</name>
    <dbReference type="NCBI Taxonomy" id="1028688"/>
    <lineage>
        <taxon>Eukaryota</taxon>
        <taxon>Metazoa</taxon>
        <taxon>Spiralia</taxon>
        <taxon>Lophotrochozoa</taxon>
        <taxon>Mollusca</taxon>
        <taxon>Gastropoda</taxon>
        <taxon>Heterobranchia</taxon>
        <taxon>Euthyneura</taxon>
        <taxon>Panpulmonata</taxon>
        <taxon>Eupulmonata</taxon>
        <taxon>Stylommatophora</taxon>
        <taxon>Helicina</taxon>
        <taxon>Arionoidea</taxon>
        <taxon>Arionidae</taxon>
        <taxon>Arion</taxon>
    </lineage>
</organism>
<evidence type="ECO:0000313" key="5">
    <source>
        <dbReference type="EMBL" id="CEK69595.1"/>
    </source>
</evidence>
<dbReference type="GO" id="GO:0000978">
    <property type="term" value="F:RNA polymerase II cis-regulatory region sequence-specific DNA binding"/>
    <property type="evidence" value="ECO:0007669"/>
    <property type="project" value="TreeGrafter"/>
</dbReference>
<dbReference type="PANTHER" id="PTHR23351">
    <property type="entry name" value="FOS TRANSCRIPTION FACTOR-RELATED"/>
    <property type="match status" value="1"/>
</dbReference>
<dbReference type="InterPro" id="IPR004827">
    <property type="entry name" value="bZIP"/>
</dbReference>
<dbReference type="InterPro" id="IPR046347">
    <property type="entry name" value="bZIP_sf"/>
</dbReference>
<evidence type="ECO:0000256" key="3">
    <source>
        <dbReference type="ARBA" id="ARBA00023163"/>
    </source>
</evidence>
<dbReference type="CDD" id="cd14686">
    <property type="entry name" value="bZIP"/>
    <property type="match status" value="1"/>
</dbReference>
<dbReference type="GO" id="GO:0000981">
    <property type="term" value="F:DNA-binding transcription factor activity, RNA polymerase II-specific"/>
    <property type="evidence" value="ECO:0007669"/>
    <property type="project" value="TreeGrafter"/>
</dbReference>
<dbReference type="SMART" id="SM00338">
    <property type="entry name" value="BRLZ"/>
    <property type="match status" value="1"/>
</dbReference>
<keyword evidence="1" id="KW-0805">Transcription regulation</keyword>
<dbReference type="AlphaFoldDB" id="A0A0B6ZPG0"/>
<dbReference type="GO" id="GO:0005634">
    <property type="term" value="C:nucleus"/>
    <property type="evidence" value="ECO:0007669"/>
    <property type="project" value="TreeGrafter"/>
</dbReference>
<reference evidence="5" key="1">
    <citation type="submission" date="2014-12" db="EMBL/GenBank/DDBJ databases">
        <title>Insight into the proteome of Arion vulgaris.</title>
        <authorList>
            <person name="Aradska J."/>
            <person name="Bulat T."/>
            <person name="Smidak R."/>
            <person name="Sarate P."/>
            <person name="Gangsoo J."/>
            <person name="Sialana F."/>
            <person name="Bilban M."/>
            <person name="Lubec G."/>
        </authorList>
    </citation>
    <scope>NUCLEOTIDE SEQUENCE</scope>
    <source>
        <tissue evidence="5">Skin</tissue>
    </source>
</reference>
<evidence type="ECO:0000256" key="1">
    <source>
        <dbReference type="ARBA" id="ARBA00023015"/>
    </source>
</evidence>